<evidence type="ECO:0000313" key="17">
    <source>
        <dbReference type="EMBL" id="KAF9697398.1"/>
    </source>
</evidence>
<keyword evidence="3" id="KW-0489">Methyltransferase</keyword>
<dbReference type="SUPFAM" id="SSF53335">
    <property type="entry name" value="S-adenosyl-L-methionine-dependent methyltransferases"/>
    <property type="match status" value="2"/>
</dbReference>
<dbReference type="Pfam" id="PF21089">
    <property type="entry name" value="PKS_DH_N"/>
    <property type="match status" value="1"/>
</dbReference>
<keyword evidence="8 11" id="KW-0408">Iron</keyword>
<dbReference type="SUPFAM" id="SSF51735">
    <property type="entry name" value="NAD(P)-binding Rossmann-fold domains"/>
    <property type="match status" value="2"/>
</dbReference>
<dbReference type="GO" id="GO:0006633">
    <property type="term" value="P:fatty acid biosynthetic process"/>
    <property type="evidence" value="ECO:0007669"/>
    <property type="project" value="InterPro"/>
</dbReference>
<dbReference type="Gene3D" id="3.40.50.720">
    <property type="entry name" value="NAD(P)-binding Rossmann-like Domain"/>
    <property type="match status" value="1"/>
</dbReference>
<dbReference type="PANTHER" id="PTHR43775">
    <property type="entry name" value="FATTY ACID SYNTHASE"/>
    <property type="match status" value="1"/>
</dbReference>
<dbReference type="InterPro" id="IPR001128">
    <property type="entry name" value="Cyt_P450"/>
</dbReference>
<dbReference type="GO" id="GO:0020037">
    <property type="term" value="F:heme binding"/>
    <property type="evidence" value="ECO:0007669"/>
    <property type="project" value="InterPro"/>
</dbReference>
<dbReference type="GO" id="GO:0004315">
    <property type="term" value="F:3-oxoacyl-[acyl-carrier-protein] synthase activity"/>
    <property type="evidence" value="ECO:0007669"/>
    <property type="project" value="InterPro"/>
</dbReference>
<evidence type="ECO:0000256" key="5">
    <source>
        <dbReference type="ARBA" id="ARBA00022691"/>
    </source>
</evidence>
<keyword evidence="1" id="KW-0596">Phosphopantetheine</keyword>
<dbReference type="PROSITE" id="PS50075">
    <property type="entry name" value="CARRIER"/>
    <property type="match status" value="1"/>
</dbReference>
<feature type="region of interest" description="Disordered" evidence="13">
    <location>
        <begin position="1"/>
        <end position="25"/>
    </location>
</feature>
<dbReference type="GO" id="GO:0032259">
    <property type="term" value="P:methylation"/>
    <property type="evidence" value="ECO:0007669"/>
    <property type="project" value="UniProtKB-KW"/>
</dbReference>
<keyword evidence="9" id="KW-0511">Multifunctional enzyme</keyword>
<dbReference type="InterPro" id="IPR036291">
    <property type="entry name" value="NAD(P)-bd_dom_sf"/>
</dbReference>
<keyword evidence="6 11" id="KW-0479">Metal-binding</keyword>
<feature type="active site" description="Proton acceptor; for dehydratase activity" evidence="12">
    <location>
        <position position="954"/>
    </location>
</feature>
<dbReference type="Gene3D" id="1.10.630.10">
    <property type="entry name" value="Cytochrome P450"/>
    <property type="match status" value="1"/>
</dbReference>
<dbReference type="PROSITE" id="PS51683">
    <property type="entry name" value="SAM_OMT_II"/>
    <property type="match status" value="1"/>
</dbReference>
<dbReference type="InterPro" id="IPR016039">
    <property type="entry name" value="Thiolase-like"/>
</dbReference>
<dbReference type="InterPro" id="IPR013968">
    <property type="entry name" value="PKS_KR"/>
</dbReference>
<dbReference type="InterPro" id="IPR036390">
    <property type="entry name" value="WH_DNA-bd_sf"/>
</dbReference>
<dbReference type="InterPro" id="IPR017972">
    <property type="entry name" value="Cyt_P450_CS"/>
</dbReference>
<evidence type="ECO:0000256" key="8">
    <source>
        <dbReference type="ARBA" id="ARBA00023004"/>
    </source>
</evidence>
<feature type="region of interest" description="N-terminal hotdog fold" evidence="12">
    <location>
        <begin position="922"/>
        <end position="1050"/>
    </location>
</feature>
<dbReference type="InterPro" id="IPR014043">
    <property type="entry name" value="Acyl_transferase_dom"/>
</dbReference>
<evidence type="ECO:0000256" key="4">
    <source>
        <dbReference type="ARBA" id="ARBA00022679"/>
    </source>
</evidence>
<dbReference type="InterPro" id="IPR042104">
    <property type="entry name" value="PKS_dehydratase_sf"/>
</dbReference>
<dbReference type="InterPro" id="IPR013154">
    <property type="entry name" value="ADH-like_N"/>
</dbReference>
<reference evidence="17" key="1">
    <citation type="submission" date="2018-12" db="EMBL/GenBank/DDBJ databases">
        <authorList>
            <person name="Syme R.A."/>
            <person name="Farfan-Caceres L."/>
            <person name="Lichtenzveig J."/>
        </authorList>
    </citation>
    <scope>NUCLEOTIDE SEQUENCE</scope>
    <source>
        <strain evidence="17">Al4</strain>
    </source>
</reference>
<dbReference type="Pfam" id="PF08240">
    <property type="entry name" value="ADH_N"/>
    <property type="match status" value="1"/>
</dbReference>
<dbReference type="InterPro" id="IPR036396">
    <property type="entry name" value="Cyt_P450_sf"/>
</dbReference>
<dbReference type="Gene3D" id="3.10.129.110">
    <property type="entry name" value="Polyketide synthase dehydratase"/>
    <property type="match status" value="1"/>
</dbReference>
<dbReference type="SUPFAM" id="SSF50129">
    <property type="entry name" value="GroES-like"/>
    <property type="match status" value="1"/>
</dbReference>
<dbReference type="SMART" id="SM00825">
    <property type="entry name" value="PKS_KS"/>
    <property type="match status" value="1"/>
</dbReference>
<keyword evidence="10" id="KW-0012">Acyltransferase</keyword>
<dbReference type="InterPro" id="IPR020806">
    <property type="entry name" value="PKS_PP-bd"/>
</dbReference>
<dbReference type="PRINTS" id="PR00463">
    <property type="entry name" value="EP450I"/>
</dbReference>
<dbReference type="SUPFAM" id="SSF55048">
    <property type="entry name" value="Probable ACP-binding domain of malonyl-CoA ACP transacylase"/>
    <property type="match status" value="1"/>
</dbReference>
<dbReference type="InterPro" id="IPR016461">
    <property type="entry name" value="COMT-like"/>
</dbReference>
<dbReference type="InterPro" id="IPR057326">
    <property type="entry name" value="KR_dom"/>
</dbReference>
<feature type="domain" description="Ketosynthase family 3 (KS3)" evidence="15">
    <location>
        <begin position="34"/>
        <end position="455"/>
    </location>
</feature>
<sequence>MLDGSTATPITNASSSVHSEMQDTVEQTEVNPWHVPIAICGIGLRLPGGLRTPSDLYDLLVGKKDGKTTVPKERFDVDAYYNASDPKKAGSLATPFAYFIDEDLSLFDTSMFGMSNAEVASTDPSQRLLLEVTREAFESAGEANFRGTDVGTFVGDFTTGWEDLQDMDFQHTAAHRVMGKTDFVLPNRIAFEYDLLGPSVLIKTACSATAGALNSAVLAIHSGSCSSAIVAGANLILTPRASIEMSALGVLAPDGDCKTFDAKANGFARGESACALYVKPFRDAVRDGNPIRAVIRACNSNADGGDGSRTFGTPNAAAQEALIRHTYASAGLSLAETKVIELHGTGTPVGDPLETAAIAQCFGGGPEVYIGSIKPNLGHGEGASSMASIIKAVLALESRTVIPNIKFNEPNPKIPWNRNLVVPTEPLPWPAGVHERMSINSFGLGGSNVHIVLDSAASFGAESRHLQARCQPDVRTDGKRLLLLSGNSDPSIMRLAEGYRDYLSRYPQNLDAMVYTLAQRRERLSLGSYCIVNGSKISEATKPISSKNIQQVVFIFTGQGAQWVGMGREMIEENKHFAACIQGMDKVLQSLEHPPTWTLKGLLMSDKAETNLFSSTEISQPVSTAIQIAYVDTLAAWGITPTAIIGHSSGEVASAYAAGALTSREAIITSYYRGYACAHNKLFGGMAAVGMSREDVEPYLQPGVVLACDNSNASVTLSGDLTGLQSTMETIKQHRQDVFVRQLRVPMAYHSSHMSTVADLYHSLIAHHLSPQATKIPWYSTVYGKKMTEAVVADSQYFIHNMERPALFRTAALQLLQDLGDNMLHLEIGPHSALAGPLRQIYQESGLTPPYVAVAERGKDAAESFLHAIGKSWSLGLKPAIPKATDAFTLPDLPTYPWHYDGSHWTESRLMTDYRNRKHRKHELLGLRVLESSDIEPVWRNLLKISDAPWLADHCVENDIVFPAAGYVAMAGAAVGQLTSSTAYTVREVHIATAMLIADQGTKEVITSLRKRDWTLTTASKWWDFTIVSHSNGTWTKHCWGLVTDGSGIPQPSLEAKHYSRHVDSKRWYDTMANVGLKYGPLFRGLYDITASPVGQAAKAKVADHSTDPNAYALHPSTMDMVLQSQGIALAQGQYCRFNSLWLPTFIGEFYVSDKGTLRTLDVYTSSAIVQSSAIASSYGMVDEELAYVLRGLKGAKMTNSGEQQETGQGYLSLEWHPSIDFVRHDTLIRPTEDVTYDLVFLDRLSLMCAAEIQYEAKGITSFAQPHFARFMNSMETQLCDEHWQSFIPDAAELIAMSHEQRQTEIAIGAGTGGTTACVLQALQSRQKERLYQTYTITDVSAGFLSQCRERFNNYSDLKYAMLDISADPVQQGFEPESFDLIIASNVLHATPNLRDTLSNCRALLKPDGYLFLQELCSANRCIDLTMGLFDGWWIGVEDGRPDRAPVTVQTWDSMLRQSGFSGAETAVCDNTHPRYFMSANIISRPAVTTVEPRRVTLLLPKSEKSAFGEDVKAALACQGWEIDECVWGQDHVPSGQHVVSLIDVEPDRGALLANIHDTELDTLIKTITDVSGSILLWLMPPAQIGCSDPQYGQILGMARCIRAELGVDFVTLELDSFDSVGSQVAARLLAQQNVARNTRSTLHDDPEPDSEFVWRDGQMLISRMHMSSVADQLSESAQVQRAKHLVITQPGMLQTMYWAGHDLPPLAPDFIQVRMTHVGLNFHDVAVAMGIMEPEHMDDDGYHGLGCEGSGIVTAVGQNVDHIAVGDRVMGLGIPNGTFATEIQLSGPLCIKIPDNLTLTDGEASSLLIPYLTVLWSLLEKARLKRGQTLLIHSAAGGVGIAAIHIARWLGADFYCTVGSSAKIDFLVKELNVPRQRIFHSRNDSFVESVLQATHGRGVDYVLNSLSGELLHASWQCVAPGGYMLDLGKRDFLGRGRLDMFPFAGNRAFFGIDVAEIVAAKPTELSPYLRLIVRLLQDGSIFALRPTTDFEAHEVSEAFRYMQKGVHVGRISVRIPADTSALVPSSSSCDPQFRSDGVYLLAGGLGGLGQSIISWMVRHGARSFVAVSPSAGSRKEHKDLIKELREQNCELLCVAGDIADADVVRHVIATTGRPINGLVQLAMALCDTGFLNMDHRSWTTATAPKIQGTWNLHTQLPKDMDFFIMCSSASGIMGSYGQSNYAAANTYLDSFVQFRHSLGLPASVMDIMAIGDVGYVASNKDVAERVEKNISRYISEAEFLQCFKLSLQQSSPRSIKEPGSQYKAAAQIILLNEMTHPLADSQNAFPWRADPRISIFRINQGSVTGESGQEGENLRSFLLALSSQPEKLEDPATSNFLAEKIAERVSGFLMVEGDASNTSRTLTTMGADSLVAIEIRNWWRQTFGVEVSALELADPSNTMEALGKLAVHRLKESLEGTSVYPEPVKTVPANDRDHLQTPSRPLSFGRTVMPEVFHHNPSVCTPLVALAAEILNSARTLSEFYTASSLPQPCFDLDGAEDYSNDLPDKIQEVRAKLRGATADMQNLAAGPKESIMWMAWGYHDVALLRYVSHFNIAEAVPLQGTISIEELAAVTRTYPDRLKRIIRYLTLRRVFAEPSPGRIAHTPSSRQLVTSKHVRSWVDVRTEETGPAAFGLVAALDRWGPDSEELDQTAFSHVHSNGELSRFDLLALPENSHREIRFANLMKALQATEPYDLKHTVSGYDWKALGDQALVVDIGGSSMAATAQALIKEFPNLNFVVQDLPTVVAQGRKTLPVQFLDKIAFQEYDFLKQTQPIINASAYIFRHILHDWSDKYAILALQNTTCVLQSGQKIIIIDVVMPAPHSVSSTVERTLRSSDMEMMVQFNALEREARDWEDLIKKADPRPNSLSFADPKAISTIYGLNKGMTKSDFYPVQQPIAKGVRIHSLFSTTDEDYHAKYRRCVNGAFAMTNLRGYEPLVDSTTDAFIEQSLKRYCDPDKDCQFYRWLQFYALDVIGELTWSKRMGFLEEDRDVGDVCESMATNLAYAGPIGQIPWLDLIWHKNPVRLRMQQWGWIGSVTLPTTRFALQQNKDRAEELEKIRRDGDIKGGSKKTHDFLMKFTQAQFDHPDFMDNGQVLATCNSMITAGTETTAITLSAIFYNLMQHPSVYCKLMAEIDGAVSGGFIIERQNRKVSWTEAQGLPYLDAVIQESFRLHPAVGMTQEKVVPAQGINICGQYIPGNTIVGCNPWVLQRRPEIFGDDVDTFRPERWLDASPDQLRDMRATMFQFGGGSRTCIGKHIALFSIYKFVPTFLRNFSFRQINKDQYRHQCVWMVRIRGFYARLSRRHPE</sequence>
<dbReference type="SUPFAM" id="SSF47336">
    <property type="entry name" value="ACP-like"/>
    <property type="match status" value="1"/>
</dbReference>
<evidence type="ECO:0000256" key="7">
    <source>
        <dbReference type="ARBA" id="ARBA00022857"/>
    </source>
</evidence>
<feature type="active site" description="Proton donor; for dehydratase activity" evidence="12">
    <location>
        <position position="1120"/>
    </location>
</feature>
<dbReference type="Gene3D" id="3.40.47.10">
    <property type="match status" value="1"/>
</dbReference>
<dbReference type="SMART" id="SM00827">
    <property type="entry name" value="PKS_AT"/>
    <property type="match status" value="1"/>
</dbReference>
<dbReference type="PROSITE" id="PS00086">
    <property type="entry name" value="CYTOCHROME_P450"/>
    <property type="match status" value="1"/>
</dbReference>
<dbReference type="InterPro" id="IPR018201">
    <property type="entry name" value="Ketoacyl_synth_AS"/>
</dbReference>
<dbReference type="CDD" id="cd05195">
    <property type="entry name" value="enoyl_red"/>
    <property type="match status" value="1"/>
</dbReference>
<dbReference type="Gene3D" id="3.40.366.10">
    <property type="entry name" value="Malonyl-Coenzyme A Acyl Carrier Protein, domain 2"/>
    <property type="match status" value="1"/>
</dbReference>
<dbReference type="CDD" id="cd02440">
    <property type="entry name" value="AdoMet_MTases"/>
    <property type="match status" value="1"/>
</dbReference>
<feature type="domain" description="Carrier" evidence="14">
    <location>
        <begin position="2333"/>
        <end position="2411"/>
    </location>
</feature>
<dbReference type="InterPro" id="IPR011032">
    <property type="entry name" value="GroES-like_sf"/>
</dbReference>
<dbReference type="Gene3D" id="1.10.10.10">
    <property type="entry name" value="Winged helix-like DNA-binding domain superfamily/Winged helix DNA-binding domain"/>
    <property type="match status" value="1"/>
</dbReference>
<dbReference type="InterPro" id="IPR029063">
    <property type="entry name" value="SAM-dependent_MTases_sf"/>
</dbReference>
<dbReference type="InterPro" id="IPR020807">
    <property type="entry name" value="PKS_DH"/>
</dbReference>
<dbReference type="Pfam" id="PF00109">
    <property type="entry name" value="ketoacyl-synt"/>
    <property type="match status" value="1"/>
</dbReference>
<dbReference type="InterPro" id="IPR002401">
    <property type="entry name" value="Cyt_P450_E_grp-I"/>
</dbReference>
<dbReference type="GO" id="GO:0031177">
    <property type="term" value="F:phosphopantetheine binding"/>
    <property type="evidence" value="ECO:0007669"/>
    <property type="project" value="InterPro"/>
</dbReference>
<name>A0A8H7J8G9_9PLEO</name>
<evidence type="ECO:0000256" key="13">
    <source>
        <dbReference type="SAM" id="MobiDB-lite"/>
    </source>
</evidence>
<dbReference type="PROSITE" id="PS52004">
    <property type="entry name" value="KS3_2"/>
    <property type="match status" value="1"/>
</dbReference>
<dbReference type="SMART" id="SM00829">
    <property type="entry name" value="PKS_ER"/>
    <property type="match status" value="1"/>
</dbReference>
<dbReference type="InterPro" id="IPR016035">
    <property type="entry name" value="Acyl_Trfase/lysoPLipase"/>
</dbReference>
<dbReference type="CDD" id="cd00833">
    <property type="entry name" value="PKS"/>
    <property type="match status" value="1"/>
</dbReference>
<dbReference type="Pfam" id="PF00067">
    <property type="entry name" value="p450"/>
    <property type="match status" value="1"/>
</dbReference>
<dbReference type="InterPro" id="IPR014030">
    <property type="entry name" value="Ketoacyl_synth_N"/>
</dbReference>
<dbReference type="InterPro" id="IPR014031">
    <property type="entry name" value="Ketoacyl_synth_C"/>
</dbReference>
<dbReference type="InterPro" id="IPR016036">
    <property type="entry name" value="Malonyl_transacylase_ACP-bd"/>
</dbReference>
<dbReference type="Pfam" id="PF00698">
    <property type="entry name" value="Acyl_transf_1"/>
    <property type="match status" value="1"/>
</dbReference>
<evidence type="ECO:0000256" key="3">
    <source>
        <dbReference type="ARBA" id="ARBA00022603"/>
    </source>
</evidence>
<evidence type="ECO:0000259" key="15">
    <source>
        <dbReference type="PROSITE" id="PS52004"/>
    </source>
</evidence>
<dbReference type="InterPro" id="IPR001077">
    <property type="entry name" value="COMT_C"/>
</dbReference>
<proteinExistence type="predicted"/>
<dbReference type="PANTHER" id="PTHR43775:SF49">
    <property type="entry name" value="SYNTHASE, PUTATIVE (JCVI)-RELATED"/>
    <property type="match status" value="1"/>
</dbReference>
<dbReference type="InterPro" id="IPR001227">
    <property type="entry name" value="Ac_transferase_dom_sf"/>
</dbReference>
<dbReference type="PRINTS" id="PR00385">
    <property type="entry name" value="P450"/>
</dbReference>
<dbReference type="InterPro" id="IPR020841">
    <property type="entry name" value="PKS_Beta-ketoAc_synthase_dom"/>
</dbReference>
<dbReference type="Pfam" id="PF00891">
    <property type="entry name" value="Methyltransf_2"/>
    <property type="match status" value="1"/>
</dbReference>
<dbReference type="Pfam" id="PF08659">
    <property type="entry name" value="KR"/>
    <property type="match status" value="1"/>
</dbReference>
<dbReference type="GO" id="GO:0004312">
    <property type="term" value="F:fatty acid synthase activity"/>
    <property type="evidence" value="ECO:0007669"/>
    <property type="project" value="TreeGrafter"/>
</dbReference>
<evidence type="ECO:0000256" key="11">
    <source>
        <dbReference type="PIRSR" id="PIRSR602401-1"/>
    </source>
</evidence>
<dbReference type="InterPro" id="IPR049551">
    <property type="entry name" value="PKS_DH_C"/>
</dbReference>
<feature type="binding site" description="axial binding residue" evidence="11">
    <location>
        <position position="3255"/>
    </location>
    <ligand>
        <name>heme</name>
        <dbReference type="ChEBI" id="CHEBI:30413"/>
    </ligand>
    <ligandPart>
        <name>Fe</name>
        <dbReference type="ChEBI" id="CHEBI:18248"/>
    </ligandPart>
</feature>
<dbReference type="InterPro" id="IPR049552">
    <property type="entry name" value="PKS_DH_N"/>
</dbReference>
<dbReference type="InterPro" id="IPR036736">
    <property type="entry name" value="ACP-like_sf"/>
</dbReference>
<keyword evidence="7" id="KW-0521">NADP</keyword>
<evidence type="ECO:0000259" key="16">
    <source>
        <dbReference type="PROSITE" id="PS52019"/>
    </source>
</evidence>
<dbReference type="InterPro" id="IPR032821">
    <property type="entry name" value="PKS_assoc"/>
</dbReference>
<dbReference type="InterPro" id="IPR049900">
    <property type="entry name" value="PKS_mFAS_DH"/>
</dbReference>
<dbReference type="SMART" id="SM00822">
    <property type="entry name" value="PKS_KR"/>
    <property type="match status" value="1"/>
</dbReference>
<protein>
    <recommendedName>
        <fullName evidence="19">Polyketide synthase</fullName>
    </recommendedName>
</protein>
<comment type="cofactor">
    <cofactor evidence="11">
        <name>heme</name>
        <dbReference type="ChEBI" id="CHEBI:30413"/>
    </cofactor>
</comment>
<evidence type="ECO:0000256" key="12">
    <source>
        <dbReference type="PROSITE-ProRule" id="PRU01363"/>
    </source>
</evidence>
<dbReference type="Proteomes" id="UP000651452">
    <property type="component" value="Unassembled WGS sequence"/>
</dbReference>
<dbReference type="GO" id="GO:0008171">
    <property type="term" value="F:O-methyltransferase activity"/>
    <property type="evidence" value="ECO:0007669"/>
    <property type="project" value="InterPro"/>
</dbReference>
<keyword evidence="2" id="KW-0597">Phosphoprotein</keyword>
<dbReference type="SUPFAM" id="SSF48264">
    <property type="entry name" value="Cytochrome P450"/>
    <property type="match status" value="1"/>
</dbReference>
<dbReference type="InterPro" id="IPR013217">
    <property type="entry name" value="Methyltransf_12"/>
</dbReference>
<dbReference type="Pfam" id="PF16197">
    <property type="entry name" value="KAsynt_C_assoc"/>
    <property type="match status" value="1"/>
</dbReference>
<dbReference type="GO" id="GO:0004497">
    <property type="term" value="F:monooxygenase activity"/>
    <property type="evidence" value="ECO:0007669"/>
    <property type="project" value="InterPro"/>
</dbReference>
<dbReference type="SUPFAM" id="SSF53901">
    <property type="entry name" value="Thiolase-like"/>
    <property type="match status" value="1"/>
</dbReference>
<dbReference type="Gene3D" id="1.10.1200.10">
    <property type="entry name" value="ACP-like"/>
    <property type="match status" value="1"/>
</dbReference>
<gene>
    <name evidence="17" type="ORF">EKO04_005143</name>
</gene>
<evidence type="ECO:0008006" key="19">
    <source>
        <dbReference type="Google" id="ProtNLM"/>
    </source>
</evidence>
<dbReference type="EMBL" id="RZGK01000008">
    <property type="protein sequence ID" value="KAF9697398.1"/>
    <property type="molecule type" value="Genomic_DNA"/>
</dbReference>
<dbReference type="SUPFAM" id="SSF52151">
    <property type="entry name" value="FabD/lysophospholipase-like"/>
    <property type="match status" value="1"/>
</dbReference>
<dbReference type="CDD" id="cd11060">
    <property type="entry name" value="CYP57A1-like"/>
    <property type="match status" value="1"/>
</dbReference>
<keyword evidence="11" id="KW-0349">Heme</keyword>
<dbReference type="Pfam" id="PF14765">
    <property type="entry name" value="PS-DH"/>
    <property type="match status" value="1"/>
</dbReference>
<dbReference type="Pfam" id="PF00550">
    <property type="entry name" value="PP-binding"/>
    <property type="match status" value="1"/>
</dbReference>
<dbReference type="InterPro" id="IPR050091">
    <property type="entry name" value="PKS_NRPS_Biosynth_Enz"/>
</dbReference>
<evidence type="ECO:0000256" key="9">
    <source>
        <dbReference type="ARBA" id="ARBA00023268"/>
    </source>
</evidence>
<dbReference type="Pfam" id="PF13602">
    <property type="entry name" value="ADH_zinc_N_2"/>
    <property type="match status" value="1"/>
</dbReference>
<dbReference type="SMART" id="SM00826">
    <property type="entry name" value="PKS_DH"/>
    <property type="match status" value="1"/>
</dbReference>
<dbReference type="InterPro" id="IPR036388">
    <property type="entry name" value="WH-like_DNA-bd_sf"/>
</dbReference>
<dbReference type="SUPFAM" id="SSF46785">
    <property type="entry name" value="Winged helix' DNA-binding domain"/>
    <property type="match status" value="1"/>
</dbReference>
<feature type="domain" description="PKS/mFAS DH" evidence="16">
    <location>
        <begin position="922"/>
        <end position="1207"/>
    </location>
</feature>
<feature type="region of interest" description="C-terminal hotdog fold" evidence="12">
    <location>
        <begin position="1060"/>
        <end position="1207"/>
    </location>
</feature>
<dbReference type="Gene3D" id="3.90.180.10">
    <property type="entry name" value="Medium-chain alcohol dehydrogenases, catalytic domain"/>
    <property type="match status" value="1"/>
</dbReference>
<dbReference type="SMART" id="SM00823">
    <property type="entry name" value="PKS_PP"/>
    <property type="match status" value="1"/>
</dbReference>
<reference evidence="17" key="2">
    <citation type="submission" date="2020-09" db="EMBL/GenBank/DDBJ databases">
        <title>Reference genome assembly for Australian Ascochyta lentis isolate Al4.</title>
        <authorList>
            <person name="Lee R.C."/>
            <person name="Farfan-Caceres L.M."/>
            <person name="Debler J.W."/>
            <person name="Williams A.H."/>
            <person name="Henares B.M."/>
        </authorList>
    </citation>
    <scope>NUCLEOTIDE SEQUENCE</scope>
    <source>
        <strain evidence="17">Al4</strain>
    </source>
</reference>
<evidence type="ECO:0000259" key="14">
    <source>
        <dbReference type="PROSITE" id="PS50075"/>
    </source>
</evidence>
<dbReference type="PROSITE" id="PS52019">
    <property type="entry name" value="PKS_MFAS_DH"/>
    <property type="match status" value="1"/>
</dbReference>
<dbReference type="Pfam" id="PF08242">
    <property type="entry name" value="Methyltransf_12"/>
    <property type="match status" value="1"/>
</dbReference>
<comment type="caution">
    <text evidence="17">The sequence shown here is derived from an EMBL/GenBank/DDBJ whole genome shotgun (WGS) entry which is preliminary data.</text>
</comment>
<keyword evidence="5" id="KW-0949">S-adenosyl-L-methionine</keyword>
<evidence type="ECO:0000256" key="10">
    <source>
        <dbReference type="ARBA" id="ARBA00023315"/>
    </source>
</evidence>
<evidence type="ECO:0000256" key="1">
    <source>
        <dbReference type="ARBA" id="ARBA00022450"/>
    </source>
</evidence>
<dbReference type="InterPro" id="IPR009081">
    <property type="entry name" value="PP-bd_ACP"/>
</dbReference>
<evidence type="ECO:0000256" key="2">
    <source>
        <dbReference type="ARBA" id="ARBA00022553"/>
    </source>
</evidence>
<evidence type="ECO:0000256" key="6">
    <source>
        <dbReference type="ARBA" id="ARBA00022723"/>
    </source>
</evidence>
<dbReference type="Gene3D" id="3.40.50.150">
    <property type="entry name" value="Vaccinia Virus protein VP39"/>
    <property type="match status" value="2"/>
</dbReference>
<dbReference type="OrthoDB" id="329835at2759"/>
<dbReference type="GO" id="GO:0005506">
    <property type="term" value="F:iron ion binding"/>
    <property type="evidence" value="ECO:0007669"/>
    <property type="project" value="InterPro"/>
</dbReference>
<accession>A0A8H7J8G9</accession>
<dbReference type="Pfam" id="PF02801">
    <property type="entry name" value="Ketoacyl-synt_C"/>
    <property type="match status" value="1"/>
</dbReference>
<dbReference type="PROSITE" id="PS00606">
    <property type="entry name" value="KS3_1"/>
    <property type="match status" value="1"/>
</dbReference>
<dbReference type="GO" id="GO:0044550">
    <property type="term" value="P:secondary metabolite biosynthetic process"/>
    <property type="evidence" value="ECO:0007669"/>
    <property type="project" value="TreeGrafter"/>
</dbReference>
<dbReference type="InterPro" id="IPR020843">
    <property type="entry name" value="ER"/>
</dbReference>
<keyword evidence="18" id="KW-1185">Reference proteome</keyword>
<dbReference type="GO" id="GO:0016705">
    <property type="term" value="F:oxidoreductase activity, acting on paired donors, with incorporation or reduction of molecular oxygen"/>
    <property type="evidence" value="ECO:0007669"/>
    <property type="project" value="InterPro"/>
</dbReference>
<keyword evidence="4" id="KW-0808">Transferase</keyword>
<organism evidence="17 18">
    <name type="scientific">Ascochyta lentis</name>
    <dbReference type="NCBI Taxonomy" id="205686"/>
    <lineage>
        <taxon>Eukaryota</taxon>
        <taxon>Fungi</taxon>
        <taxon>Dikarya</taxon>
        <taxon>Ascomycota</taxon>
        <taxon>Pezizomycotina</taxon>
        <taxon>Dothideomycetes</taxon>
        <taxon>Pleosporomycetidae</taxon>
        <taxon>Pleosporales</taxon>
        <taxon>Pleosporineae</taxon>
        <taxon>Didymellaceae</taxon>
        <taxon>Ascochyta</taxon>
    </lineage>
</organism>
<evidence type="ECO:0000313" key="18">
    <source>
        <dbReference type="Proteomes" id="UP000651452"/>
    </source>
</evidence>